<evidence type="ECO:0000256" key="1">
    <source>
        <dbReference type="ARBA" id="ARBA00010169"/>
    </source>
</evidence>
<dbReference type="Pfam" id="PF03091">
    <property type="entry name" value="CutA1"/>
    <property type="match status" value="1"/>
</dbReference>
<proteinExistence type="inferred from homology"/>
<protein>
    <submittedName>
        <fullName evidence="2">Periplasmic divalent cation tolerance protein</fullName>
    </submittedName>
</protein>
<dbReference type="Gene3D" id="3.30.70.120">
    <property type="match status" value="1"/>
</dbReference>
<dbReference type="SUPFAM" id="SSF54913">
    <property type="entry name" value="GlnB-like"/>
    <property type="match status" value="1"/>
</dbReference>
<evidence type="ECO:0000313" key="3">
    <source>
        <dbReference type="Proteomes" id="UP000533598"/>
    </source>
</evidence>
<reference evidence="2 3" key="1">
    <citation type="submission" date="2020-08" db="EMBL/GenBank/DDBJ databases">
        <title>Sequencing the genomes of 1000 actinobacteria strains.</title>
        <authorList>
            <person name="Klenk H.-P."/>
        </authorList>
    </citation>
    <scope>NUCLEOTIDE SEQUENCE [LARGE SCALE GENOMIC DNA]</scope>
    <source>
        <strain evidence="2 3">DSM 44230</strain>
    </source>
</reference>
<gene>
    <name evidence="2" type="ORF">HNR67_003806</name>
</gene>
<dbReference type="RefSeq" id="WP_185003603.1">
    <property type="nucleotide sequence ID" value="NZ_BAAAUI010000023.1"/>
</dbReference>
<evidence type="ECO:0000313" key="2">
    <source>
        <dbReference type="EMBL" id="MBB4677688.1"/>
    </source>
</evidence>
<dbReference type="GO" id="GO:0005507">
    <property type="term" value="F:copper ion binding"/>
    <property type="evidence" value="ECO:0007669"/>
    <property type="project" value="TreeGrafter"/>
</dbReference>
<comment type="similarity">
    <text evidence="1">Belongs to the CutA family.</text>
</comment>
<dbReference type="PANTHER" id="PTHR23419:SF8">
    <property type="entry name" value="FI09726P"/>
    <property type="match status" value="1"/>
</dbReference>
<sequence length="104" mass="11285">MAEHLIVTTTLDTPEAAHALAAAVVEARLAACVQILPVTSVYRWNGAIQSDPEWRLECKTSADRLDALLAELRARHGYDEPELIATPVVAGSAGYLDWVTAETR</sequence>
<keyword evidence="3" id="KW-1185">Reference proteome</keyword>
<dbReference type="AlphaFoldDB" id="A0A7W7CD66"/>
<comment type="caution">
    <text evidence="2">The sequence shown here is derived from an EMBL/GenBank/DDBJ whole genome shotgun (WGS) entry which is preliminary data.</text>
</comment>
<dbReference type="InterPro" id="IPR015867">
    <property type="entry name" value="N-reg_PII/ATP_PRibTrfase_C"/>
</dbReference>
<dbReference type="Proteomes" id="UP000533598">
    <property type="component" value="Unassembled WGS sequence"/>
</dbReference>
<dbReference type="InterPro" id="IPR004323">
    <property type="entry name" value="Ion_tolerance_CutA"/>
</dbReference>
<dbReference type="PANTHER" id="PTHR23419">
    <property type="entry name" value="DIVALENT CATION TOLERANCE CUTA-RELATED"/>
    <property type="match status" value="1"/>
</dbReference>
<dbReference type="GO" id="GO:0010038">
    <property type="term" value="P:response to metal ion"/>
    <property type="evidence" value="ECO:0007669"/>
    <property type="project" value="InterPro"/>
</dbReference>
<name>A0A7W7CD66_9PSEU</name>
<organism evidence="2 3">
    <name type="scientific">Crossiella cryophila</name>
    <dbReference type="NCBI Taxonomy" id="43355"/>
    <lineage>
        <taxon>Bacteria</taxon>
        <taxon>Bacillati</taxon>
        <taxon>Actinomycetota</taxon>
        <taxon>Actinomycetes</taxon>
        <taxon>Pseudonocardiales</taxon>
        <taxon>Pseudonocardiaceae</taxon>
        <taxon>Crossiella</taxon>
    </lineage>
</organism>
<dbReference type="InterPro" id="IPR011322">
    <property type="entry name" value="N-reg_PII-like_a/b"/>
</dbReference>
<accession>A0A7W7CD66</accession>
<dbReference type="EMBL" id="JACHMH010000001">
    <property type="protein sequence ID" value="MBB4677688.1"/>
    <property type="molecule type" value="Genomic_DNA"/>
</dbReference>